<dbReference type="OrthoDB" id="397833at2"/>
<keyword evidence="3" id="KW-0804">Transcription</keyword>
<reference evidence="7" key="1">
    <citation type="submission" date="2010-03" db="EMBL/GenBank/DDBJ databases">
        <title>The complete genome of Mycoplasma crocodyli MP145.</title>
        <authorList>
            <person name="Glass J.I."/>
            <person name="Durkin A.S."/>
            <person name="Hostetler J."/>
            <person name="Jackson J."/>
            <person name="Johnson J."/>
            <person name="May M.A."/>
            <person name="Paralanov V."/>
            <person name="Radune D."/>
            <person name="Szczypinski B."/>
            <person name="Brown D.R."/>
        </authorList>
    </citation>
    <scope>NUCLEOTIDE SEQUENCE [LARGE SCALE GENOMIC DNA]</scope>
    <source>
        <strain evidence="7">ATCC 51981 / MP145</strain>
    </source>
</reference>
<dbReference type="CDD" id="cd05013">
    <property type="entry name" value="SIS_RpiR"/>
    <property type="match status" value="1"/>
</dbReference>
<evidence type="ECO:0000259" key="4">
    <source>
        <dbReference type="PROSITE" id="PS51071"/>
    </source>
</evidence>
<dbReference type="InterPro" id="IPR009057">
    <property type="entry name" value="Homeodomain-like_sf"/>
</dbReference>
<dbReference type="PROSITE" id="PS51071">
    <property type="entry name" value="HTH_RPIR"/>
    <property type="match status" value="1"/>
</dbReference>
<dbReference type="GO" id="GO:0003677">
    <property type="term" value="F:DNA binding"/>
    <property type="evidence" value="ECO:0007669"/>
    <property type="project" value="UniProtKB-KW"/>
</dbReference>
<dbReference type="AlphaFoldDB" id="D5E514"/>
<proteinExistence type="predicted"/>
<evidence type="ECO:0000259" key="5">
    <source>
        <dbReference type="PROSITE" id="PS51464"/>
    </source>
</evidence>
<dbReference type="HOGENOM" id="CLU_055769_3_0_14"/>
<dbReference type="InterPro" id="IPR035472">
    <property type="entry name" value="RpiR-like_SIS"/>
</dbReference>
<dbReference type="eggNOG" id="COG1737">
    <property type="taxonomic scope" value="Bacteria"/>
</dbReference>
<evidence type="ECO:0000256" key="1">
    <source>
        <dbReference type="ARBA" id="ARBA00023015"/>
    </source>
</evidence>
<dbReference type="Pfam" id="PF01418">
    <property type="entry name" value="HTH_6"/>
    <property type="match status" value="1"/>
</dbReference>
<evidence type="ECO:0000313" key="7">
    <source>
        <dbReference type="Proteomes" id="UP000001845"/>
    </source>
</evidence>
<dbReference type="Proteomes" id="UP000001845">
    <property type="component" value="Chromosome"/>
</dbReference>
<gene>
    <name evidence="6" type="ordered locus">MCRO_0202</name>
</gene>
<dbReference type="STRING" id="512564.MCRO_0202"/>
<feature type="domain" description="HTH rpiR-type" evidence="4">
    <location>
        <begin position="16"/>
        <end position="92"/>
    </location>
</feature>
<dbReference type="InterPro" id="IPR001347">
    <property type="entry name" value="SIS_dom"/>
</dbReference>
<organism evidence="6 7">
    <name type="scientific">Mycoplasma crocodyli (strain ATCC 51981 / MP145)</name>
    <dbReference type="NCBI Taxonomy" id="512564"/>
    <lineage>
        <taxon>Bacteria</taxon>
        <taxon>Bacillati</taxon>
        <taxon>Mycoplasmatota</taxon>
        <taxon>Mollicutes</taxon>
        <taxon>Mycoplasmataceae</taxon>
        <taxon>Mycoplasma</taxon>
    </lineage>
</organism>
<name>D5E514_MYCCM</name>
<sequence length="295" mass="33812">MNKKRDKKTLNKISSETLIKPIFNEMPNMTFSSQLILKYINSYPYETYNQSQRELAKNSFTSEASVNRFIKQYGFSHYRDFSAYINVVLSNVNKNYLTKNENIGNDFEDFKGIISSHRFVLDSLANLNTIKSIKQAANLIHKSRNVYLIGVGSSQKIISEFYSNLLKIGLTAIMGDDFHIIIPALANVKENDVLVVVSNKLMNIEIWFALRIAKAKKAKIIVITSNAFSKIDDLIDIKIQYQKIHDEAKVVPVSSKLAQLVIVDLLFESLIKLDNSYKENLMNTKIVLDKWLKKE</sequence>
<dbReference type="RefSeq" id="WP_013054182.1">
    <property type="nucleotide sequence ID" value="NC_014014.1"/>
</dbReference>
<dbReference type="PANTHER" id="PTHR30514">
    <property type="entry name" value="GLUCOKINASE"/>
    <property type="match status" value="1"/>
</dbReference>
<dbReference type="GO" id="GO:1901135">
    <property type="term" value="P:carbohydrate derivative metabolic process"/>
    <property type="evidence" value="ECO:0007669"/>
    <property type="project" value="InterPro"/>
</dbReference>
<dbReference type="Gene3D" id="1.10.10.10">
    <property type="entry name" value="Winged helix-like DNA-binding domain superfamily/Winged helix DNA-binding domain"/>
    <property type="match status" value="1"/>
</dbReference>
<evidence type="ECO:0000256" key="2">
    <source>
        <dbReference type="ARBA" id="ARBA00023125"/>
    </source>
</evidence>
<dbReference type="InterPro" id="IPR036388">
    <property type="entry name" value="WH-like_DNA-bd_sf"/>
</dbReference>
<dbReference type="KEGG" id="mcd:MCRO_0202"/>
<dbReference type="InterPro" id="IPR047640">
    <property type="entry name" value="RpiR-like"/>
</dbReference>
<dbReference type="Gene3D" id="3.40.50.10490">
    <property type="entry name" value="Glucose-6-phosphate isomerase like protein, domain 1"/>
    <property type="match status" value="1"/>
</dbReference>
<protein>
    <submittedName>
        <fullName evidence="6">Hypothetical HTH-type transcriptional regulator, RpiR family</fullName>
    </submittedName>
</protein>
<dbReference type="SUPFAM" id="SSF53697">
    <property type="entry name" value="SIS domain"/>
    <property type="match status" value="1"/>
</dbReference>
<keyword evidence="2" id="KW-0238">DNA-binding</keyword>
<dbReference type="InterPro" id="IPR000281">
    <property type="entry name" value="HTH_RpiR"/>
</dbReference>
<keyword evidence="7" id="KW-1185">Reference proteome</keyword>
<keyword evidence="1" id="KW-0805">Transcription regulation</keyword>
<dbReference type="GO" id="GO:0097367">
    <property type="term" value="F:carbohydrate derivative binding"/>
    <property type="evidence" value="ECO:0007669"/>
    <property type="project" value="InterPro"/>
</dbReference>
<feature type="domain" description="SIS" evidence="5">
    <location>
        <begin position="136"/>
        <end position="276"/>
    </location>
</feature>
<dbReference type="GO" id="GO:0003700">
    <property type="term" value="F:DNA-binding transcription factor activity"/>
    <property type="evidence" value="ECO:0007669"/>
    <property type="project" value="InterPro"/>
</dbReference>
<dbReference type="InterPro" id="IPR046348">
    <property type="entry name" value="SIS_dom_sf"/>
</dbReference>
<evidence type="ECO:0000313" key="6">
    <source>
        <dbReference type="EMBL" id="ADE19405.1"/>
    </source>
</evidence>
<evidence type="ECO:0000256" key="3">
    <source>
        <dbReference type="ARBA" id="ARBA00023163"/>
    </source>
</evidence>
<dbReference type="EMBL" id="CP001991">
    <property type="protein sequence ID" value="ADE19405.1"/>
    <property type="molecule type" value="Genomic_DNA"/>
</dbReference>
<dbReference type="PROSITE" id="PS51464">
    <property type="entry name" value="SIS"/>
    <property type="match status" value="1"/>
</dbReference>
<accession>D5E514</accession>
<dbReference type="SUPFAM" id="SSF46689">
    <property type="entry name" value="Homeodomain-like"/>
    <property type="match status" value="1"/>
</dbReference>
<dbReference type="PANTHER" id="PTHR30514:SF1">
    <property type="entry name" value="HTH-TYPE TRANSCRIPTIONAL REGULATOR HEXR-RELATED"/>
    <property type="match status" value="1"/>
</dbReference>
<reference key="2">
    <citation type="submission" date="2010-03" db="EMBL/GenBank/DDBJ databases">
        <authorList>
            <person name="Ma Z."/>
            <person name="Wang X."/>
            <person name="Liu H."/>
        </authorList>
    </citation>
    <scope>NUCLEOTIDE SEQUENCE</scope>
    <source>
        <strain>MP145</strain>
    </source>
</reference>
<dbReference type="Pfam" id="PF01380">
    <property type="entry name" value="SIS"/>
    <property type="match status" value="1"/>
</dbReference>
<reference evidence="6 7" key="3">
    <citation type="journal article" date="2011" name="J. Bacteriol.">
        <title>Genome sequences of Mycoplasma alligatoris A21JP2T and Mycoplasma crocodyli MP145T.</title>
        <authorList>
            <person name="Brown D.R."/>
            <person name="Farmerie W.G."/>
            <person name="May M."/>
            <person name="Benders G.A."/>
            <person name="Durkin A.S."/>
            <person name="Hlavinka K."/>
            <person name="Hostetler J."/>
            <person name="Jackson J."/>
            <person name="Johnson J."/>
            <person name="Miller R.H."/>
            <person name="Paralanov V."/>
            <person name="Radune D."/>
            <person name="Szczypinski B."/>
            <person name="Glass J.I."/>
        </authorList>
    </citation>
    <scope>NUCLEOTIDE SEQUENCE [LARGE SCALE GENOMIC DNA]</scope>
    <source>
        <strain evidence="7">ATCC 51981 / MP145</strain>
    </source>
</reference>